<dbReference type="CDD" id="cd00063">
    <property type="entry name" value="FN3"/>
    <property type="match status" value="1"/>
</dbReference>
<dbReference type="EMBL" id="FQTU01000008">
    <property type="protein sequence ID" value="SHE86906.1"/>
    <property type="molecule type" value="Genomic_DNA"/>
</dbReference>
<dbReference type="STRING" id="1120975.SAMN02746064_01378"/>
<dbReference type="InterPro" id="IPR032675">
    <property type="entry name" value="LRR_dom_sf"/>
</dbReference>
<dbReference type="Gene3D" id="3.80.10.10">
    <property type="entry name" value="Ribonuclease Inhibitor"/>
    <property type="match status" value="1"/>
</dbReference>
<reference evidence="3 4" key="1">
    <citation type="submission" date="2016-11" db="EMBL/GenBank/DDBJ databases">
        <authorList>
            <person name="Jaros S."/>
            <person name="Januszkiewicz K."/>
            <person name="Wedrychowicz H."/>
        </authorList>
    </citation>
    <scope>NUCLEOTIDE SEQUENCE [LARGE SCALE GENOMIC DNA]</scope>
    <source>
        <strain evidence="3 4">DSM 14828</strain>
    </source>
</reference>
<dbReference type="Proteomes" id="UP000184251">
    <property type="component" value="Unassembled WGS sequence"/>
</dbReference>
<dbReference type="InterPro" id="IPR042229">
    <property type="entry name" value="Listeria/Bacterioides_rpt_sf"/>
</dbReference>
<feature type="domain" description="Fibronectin type-III" evidence="2">
    <location>
        <begin position="298"/>
        <end position="387"/>
    </location>
</feature>
<comment type="subcellular location">
    <subcellularLocation>
        <location evidence="1">Cell envelope</location>
    </subcellularLocation>
</comment>
<dbReference type="Gene3D" id="2.60.40.4270">
    <property type="entry name" value="Listeria-Bacteroides repeat domain"/>
    <property type="match status" value="2"/>
</dbReference>
<keyword evidence="4" id="KW-1185">Reference proteome</keyword>
<organism evidence="3 4">
    <name type="scientific">Alkalibacter saccharofermentans DSM 14828</name>
    <dbReference type="NCBI Taxonomy" id="1120975"/>
    <lineage>
        <taxon>Bacteria</taxon>
        <taxon>Bacillati</taxon>
        <taxon>Bacillota</taxon>
        <taxon>Clostridia</taxon>
        <taxon>Eubacteriales</taxon>
        <taxon>Eubacteriaceae</taxon>
        <taxon>Alkalibacter</taxon>
    </lineage>
</organism>
<dbReference type="SUPFAM" id="SSF49265">
    <property type="entry name" value="Fibronectin type III"/>
    <property type="match status" value="1"/>
</dbReference>
<gene>
    <name evidence="3" type="ORF">SAMN02746064_01378</name>
</gene>
<name>A0A1M4X065_9FIRM</name>
<dbReference type="InterPro" id="IPR003961">
    <property type="entry name" value="FN3_dom"/>
</dbReference>
<evidence type="ECO:0000313" key="3">
    <source>
        <dbReference type="EMBL" id="SHE86906.1"/>
    </source>
</evidence>
<dbReference type="InterPro" id="IPR013783">
    <property type="entry name" value="Ig-like_fold"/>
</dbReference>
<dbReference type="Pfam" id="PF09479">
    <property type="entry name" value="Flg_new"/>
    <property type="match status" value="2"/>
</dbReference>
<dbReference type="Pfam" id="PF13306">
    <property type="entry name" value="LRR_5"/>
    <property type="match status" value="1"/>
</dbReference>
<protein>
    <submittedName>
        <fullName evidence="3">Repeat domain (List_Bact_rpt)</fullName>
    </submittedName>
</protein>
<evidence type="ECO:0000313" key="4">
    <source>
        <dbReference type="Proteomes" id="UP000184251"/>
    </source>
</evidence>
<dbReference type="PROSITE" id="PS50853">
    <property type="entry name" value="FN3"/>
    <property type="match status" value="1"/>
</dbReference>
<dbReference type="InterPro" id="IPR036116">
    <property type="entry name" value="FN3_sf"/>
</dbReference>
<sequence>MGFVLAAVVFASQNLLVKTDSDGYLYTVRGEKASIKGYEGERTILEIPDAIETEKGEIMVKDIGRGAFSENETLEMIVIGENIESIGSLAFSDCSSLKKVEFMGDAPAMGKDVFAGCHRELVLLFEHGKTGYSKDEFGYDAQPFFRVYYEAINEDSGDVPEDGGRYGEGEEVVVLDNSGNLTRMGHTFNGWTANPDGSKEAYQEGEIIVMPGENLILHPNWKINKYEITFHSNGGDKIDAIEVEYDNLIPEPEKIQKKGFVFIDWFRDKDLKDKWDFTSSKVKEEVELYAKWFELPKTPTGLRASTHGYDQISLAWNKSGGAESYEIFRSDSSQGDYKKIGETKTAAYTDKGLSYQKTYYYKVRAKSSEGDISAQSEHSKSASAKAELMVPGGFAASRHEPARMRVSWNRSVGATGYEIYRSDSPSGNFTLLTKTTSTSYVDPNGTWNKGNYYRVRSYRTVGGKDVYSGYTSVKGYGRVGDALGSYLSSSSNRTSVNNATIRLNGGHLSNACVYFTSEAMRRVGVPVRTSMRNIDYLLPYLYENGWKKERDYTRLRKGDLCFTTDAAGNKDGRPTHVYTFMGWVEEGNYEYAYICDNQAPYYDNKVLHIRNFLNPGEHDGSEKEAFSYFLYNR</sequence>
<dbReference type="SMART" id="SM00060">
    <property type="entry name" value="FN3"/>
    <property type="match status" value="2"/>
</dbReference>
<dbReference type="AlphaFoldDB" id="A0A1M4X065"/>
<proteinExistence type="predicted"/>
<dbReference type="InterPro" id="IPR026906">
    <property type="entry name" value="LRR_5"/>
</dbReference>
<accession>A0A1M4X065</accession>
<evidence type="ECO:0000256" key="1">
    <source>
        <dbReference type="ARBA" id="ARBA00004196"/>
    </source>
</evidence>
<dbReference type="InterPro" id="IPR013378">
    <property type="entry name" value="InlB-like_B-rpt"/>
</dbReference>
<dbReference type="GO" id="GO:0030313">
    <property type="term" value="C:cell envelope"/>
    <property type="evidence" value="ECO:0007669"/>
    <property type="project" value="UniProtKB-SubCell"/>
</dbReference>
<evidence type="ECO:0000259" key="2">
    <source>
        <dbReference type="PROSITE" id="PS50853"/>
    </source>
</evidence>
<dbReference type="Gene3D" id="2.60.40.10">
    <property type="entry name" value="Immunoglobulins"/>
    <property type="match status" value="2"/>
</dbReference>